<evidence type="ECO:0000313" key="2">
    <source>
        <dbReference type="EMBL" id="EAS03006.3"/>
    </source>
</evidence>
<protein>
    <submittedName>
        <fullName evidence="2">Uncharacterized protein</fullName>
    </submittedName>
</protein>
<dbReference type="InParanoid" id="I7LWW9"/>
<dbReference type="RefSeq" id="XP_001023251.3">
    <property type="nucleotide sequence ID" value="XM_001023251.4"/>
</dbReference>
<dbReference type="HOGENOM" id="CLU_777270_0_0_1"/>
<keyword evidence="3" id="KW-1185">Reference proteome</keyword>
<dbReference type="EMBL" id="GG662512">
    <property type="protein sequence ID" value="EAS03006.3"/>
    <property type="molecule type" value="Genomic_DNA"/>
</dbReference>
<accession>I7LWW9</accession>
<gene>
    <name evidence="2" type="ORF">TTHERM_00494670</name>
</gene>
<evidence type="ECO:0000256" key="1">
    <source>
        <dbReference type="SAM" id="MobiDB-lite"/>
    </source>
</evidence>
<dbReference type="GeneID" id="7840621"/>
<evidence type="ECO:0000313" key="3">
    <source>
        <dbReference type="Proteomes" id="UP000009168"/>
    </source>
</evidence>
<organism evidence="2 3">
    <name type="scientific">Tetrahymena thermophila (strain SB210)</name>
    <dbReference type="NCBI Taxonomy" id="312017"/>
    <lineage>
        <taxon>Eukaryota</taxon>
        <taxon>Sar</taxon>
        <taxon>Alveolata</taxon>
        <taxon>Ciliophora</taxon>
        <taxon>Intramacronucleata</taxon>
        <taxon>Oligohymenophorea</taxon>
        <taxon>Hymenostomatida</taxon>
        <taxon>Tetrahymenina</taxon>
        <taxon>Tetrahymenidae</taxon>
        <taxon>Tetrahymena</taxon>
    </lineage>
</organism>
<dbReference type="OrthoDB" id="10667812at2759"/>
<proteinExistence type="predicted"/>
<name>I7LWW9_TETTS</name>
<dbReference type="KEGG" id="tet:TTHERM_00494670"/>
<dbReference type="AlphaFoldDB" id="I7LWW9"/>
<feature type="region of interest" description="Disordered" evidence="1">
    <location>
        <begin position="33"/>
        <end position="55"/>
    </location>
</feature>
<dbReference type="Proteomes" id="UP000009168">
    <property type="component" value="Unassembled WGS sequence"/>
</dbReference>
<sequence length="357" mass="43336">MQMEVEYQNQYENLQDRIQNKEDYEISQFFLQQAQEQEKQPSEIEEENDDSSLFSNQQQFKSRFSKQRNENEKIEYISQITLERQKIYIRRENFLQTYSALMKYLDKLFKSEFFSLLPISDQFPQKRKLYLSESVQLISSQLKKVFFSKGLTSGQEIYKYLLERSMNTPLLKLYGKQIFDHQLKKHKKYQKSFETEYSHKKGIINYFDPDFNGSLNLIPQGNKILTLDLKLYCHKSMIYMKVLMTMYKKLLRLVFILEMIFNRLFGKCGRQFYFKVHFGFFYDQLSFKKQELEEMKQNSFFLLGSNKQVQFEYILKENEDYYQVLCKQEYPNQNQINSLQIKVENQGEQIKQENLQD</sequence>
<reference evidence="3" key="1">
    <citation type="journal article" date="2006" name="PLoS Biol.">
        <title>Macronuclear genome sequence of the ciliate Tetrahymena thermophila, a model eukaryote.</title>
        <authorList>
            <person name="Eisen J.A."/>
            <person name="Coyne R.S."/>
            <person name="Wu M."/>
            <person name="Wu D."/>
            <person name="Thiagarajan M."/>
            <person name="Wortman J.R."/>
            <person name="Badger J.H."/>
            <person name="Ren Q."/>
            <person name="Amedeo P."/>
            <person name="Jones K.M."/>
            <person name="Tallon L.J."/>
            <person name="Delcher A.L."/>
            <person name="Salzberg S.L."/>
            <person name="Silva J.C."/>
            <person name="Haas B.J."/>
            <person name="Majoros W.H."/>
            <person name="Farzad M."/>
            <person name="Carlton J.M."/>
            <person name="Smith R.K. Jr."/>
            <person name="Garg J."/>
            <person name="Pearlman R.E."/>
            <person name="Karrer K.M."/>
            <person name="Sun L."/>
            <person name="Manning G."/>
            <person name="Elde N.C."/>
            <person name="Turkewitz A.P."/>
            <person name="Asai D.J."/>
            <person name="Wilkes D.E."/>
            <person name="Wang Y."/>
            <person name="Cai H."/>
            <person name="Collins K."/>
            <person name="Stewart B.A."/>
            <person name="Lee S.R."/>
            <person name="Wilamowska K."/>
            <person name="Weinberg Z."/>
            <person name="Ruzzo W.L."/>
            <person name="Wloga D."/>
            <person name="Gaertig J."/>
            <person name="Frankel J."/>
            <person name="Tsao C.-C."/>
            <person name="Gorovsky M.A."/>
            <person name="Keeling P.J."/>
            <person name="Waller R.F."/>
            <person name="Patron N.J."/>
            <person name="Cherry J.M."/>
            <person name="Stover N.A."/>
            <person name="Krieger C.J."/>
            <person name="del Toro C."/>
            <person name="Ryder H.F."/>
            <person name="Williamson S.C."/>
            <person name="Barbeau R.A."/>
            <person name="Hamilton E.P."/>
            <person name="Orias E."/>
        </authorList>
    </citation>
    <scope>NUCLEOTIDE SEQUENCE [LARGE SCALE GENOMIC DNA]</scope>
    <source>
        <strain evidence="3">SB210</strain>
    </source>
</reference>